<dbReference type="GO" id="GO:0016887">
    <property type="term" value="F:ATP hydrolysis activity"/>
    <property type="evidence" value="ECO:0007669"/>
    <property type="project" value="InterPro"/>
</dbReference>
<comment type="similarity">
    <text evidence="2">Belongs to the ABC transporter superfamily.</text>
</comment>
<comment type="caution">
    <text evidence="11">The sequence shown here is derived from an EMBL/GenBank/DDBJ whole genome shotgun (WGS) entry which is preliminary data.</text>
</comment>
<keyword evidence="3" id="KW-0813">Transport</keyword>
<evidence type="ECO:0000256" key="7">
    <source>
        <dbReference type="ARBA" id="ARBA00022970"/>
    </source>
</evidence>
<dbReference type="InterPro" id="IPR003439">
    <property type="entry name" value="ABC_transporter-like_ATP-bd"/>
</dbReference>
<dbReference type="GO" id="GO:0005886">
    <property type="term" value="C:plasma membrane"/>
    <property type="evidence" value="ECO:0007669"/>
    <property type="project" value="UniProtKB-SubCell"/>
</dbReference>
<keyword evidence="4" id="KW-1003">Cell membrane</keyword>
<dbReference type="EMBL" id="SLVU01000016">
    <property type="protein sequence ID" value="TCN27027.1"/>
    <property type="molecule type" value="Genomic_DNA"/>
</dbReference>
<evidence type="ECO:0000256" key="2">
    <source>
        <dbReference type="ARBA" id="ARBA00005417"/>
    </source>
</evidence>
<keyword evidence="6 11" id="KW-0067">ATP-binding</keyword>
<keyword evidence="8" id="KW-0472">Membrane</keyword>
<dbReference type="PROSITE" id="PS00211">
    <property type="entry name" value="ABC_TRANSPORTER_1"/>
    <property type="match status" value="1"/>
</dbReference>
<dbReference type="InterPro" id="IPR027417">
    <property type="entry name" value="P-loop_NTPase"/>
</dbReference>
<dbReference type="FunFam" id="3.40.50.300:FF:000016">
    <property type="entry name" value="Oligopeptide ABC transporter ATP-binding component"/>
    <property type="match status" value="1"/>
</dbReference>
<dbReference type="PROSITE" id="PS50893">
    <property type="entry name" value="ABC_TRANSPORTER_2"/>
    <property type="match status" value="1"/>
</dbReference>
<dbReference type="SUPFAM" id="SSF52540">
    <property type="entry name" value="P-loop containing nucleoside triphosphate hydrolases"/>
    <property type="match status" value="1"/>
</dbReference>
<keyword evidence="7" id="KW-0029">Amino-acid transport</keyword>
<dbReference type="AlphaFoldDB" id="A0A4R2BIM3"/>
<evidence type="ECO:0000256" key="1">
    <source>
        <dbReference type="ARBA" id="ARBA00004417"/>
    </source>
</evidence>
<evidence type="ECO:0000256" key="8">
    <source>
        <dbReference type="ARBA" id="ARBA00023136"/>
    </source>
</evidence>
<dbReference type="SMART" id="SM00382">
    <property type="entry name" value="AAA"/>
    <property type="match status" value="1"/>
</dbReference>
<comment type="subcellular location">
    <subcellularLocation>
        <location evidence="1">Cell inner membrane</location>
        <topology evidence="1">Peripheral membrane protein</topology>
    </subcellularLocation>
</comment>
<reference evidence="11 12" key="1">
    <citation type="submission" date="2019-03" db="EMBL/GenBank/DDBJ databases">
        <title>Genomic Encyclopedia of Type Strains, Phase IV (KMG-V): Genome sequencing to study the core and pangenomes of soil and plant-associated prokaryotes.</title>
        <authorList>
            <person name="Whitman W."/>
        </authorList>
    </citation>
    <scope>NUCLEOTIDE SEQUENCE [LARGE SCALE GENOMIC DNA]</scope>
    <source>
        <strain evidence="11 12">23C40</strain>
    </source>
</reference>
<dbReference type="InterPro" id="IPR017871">
    <property type="entry name" value="ABC_transporter-like_CS"/>
</dbReference>
<dbReference type="GO" id="GO:0005524">
    <property type="term" value="F:ATP binding"/>
    <property type="evidence" value="ECO:0007669"/>
    <property type="project" value="UniProtKB-KW"/>
</dbReference>
<proteinExistence type="inferred from homology"/>
<evidence type="ECO:0000313" key="11">
    <source>
        <dbReference type="EMBL" id="TCN27027.1"/>
    </source>
</evidence>
<evidence type="ECO:0000256" key="9">
    <source>
        <dbReference type="ARBA" id="ARBA00053953"/>
    </source>
</evidence>
<evidence type="ECO:0000256" key="6">
    <source>
        <dbReference type="ARBA" id="ARBA00022840"/>
    </source>
</evidence>
<dbReference type="InterPro" id="IPR050388">
    <property type="entry name" value="ABC_Ni/Peptide_Import"/>
</dbReference>
<evidence type="ECO:0000259" key="10">
    <source>
        <dbReference type="PROSITE" id="PS50893"/>
    </source>
</evidence>
<dbReference type="NCBIfam" id="TIGR01727">
    <property type="entry name" value="oligo_HPY"/>
    <property type="match status" value="1"/>
</dbReference>
<evidence type="ECO:0000256" key="3">
    <source>
        <dbReference type="ARBA" id="ARBA00022448"/>
    </source>
</evidence>
<dbReference type="GO" id="GO:0015833">
    <property type="term" value="P:peptide transport"/>
    <property type="evidence" value="ECO:0007669"/>
    <property type="project" value="InterPro"/>
</dbReference>
<gene>
    <name evidence="11" type="ORF">EV184_116101</name>
</gene>
<dbReference type="InterPro" id="IPR003593">
    <property type="entry name" value="AAA+_ATPase"/>
</dbReference>
<comment type="function">
    <text evidence="9">Probably part of a binding-protein-dependent transport system y4tOPQRS for a peptide. Probably responsible for energy coupling to the transport system.</text>
</comment>
<dbReference type="InterPro" id="IPR013563">
    <property type="entry name" value="Oligopep_ABC_C"/>
</dbReference>
<name>A0A4R2BIM3_9HYPH</name>
<dbReference type="PANTHER" id="PTHR43297:SF2">
    <property type="entry name" value="DIPEPTIDE TRANSPORT ATP-BINDING PROTEIN DPPD"/>
    <property type="match status" value="1"/>
</dbReference>
<dbReference type="CDD" id="cd03257">
    <property type="entry name" value="ABC_NikE_OppD_transporters"/>
    <property type="match status" value="1"/>
</dbReference>
<feature type="domain" description="ABC transporter" evidence="10">
    <location>
        <begin position="8"/>
        <end position="259"/>
    </location>
</feature>
<organism evidence="11 12">
    <name type="scientific">Sinorhizobium americanum</name>
    <dbReference type="NCBI Taxonomy" id="194963"/>
    <lineage>
        <taxon>Bacteria</taxon>
        <taxon>Pseudomonadati</taxon>
        <taxon>Pseudomonadota</taxon>
        <taxon>Alphaproteobacteria</taxon>
        <taxon>Hyphomicrobiales</taxon>
        <taxon>Rhizobiaceae</taxon>
        <taxon>Sinorhizobium/Ensifer group</taxon>
        <taxon>Sinorhizobium</taxon>
    </lineage>
</organism>
<dbReference type="GO" id="GO:0055085">
    <property type="term" value="P:transmembrane transport"/>
    <property type="evidence" value="ECO:0007669"/>
    <property type="project" value="UniProtKB-ARBA"/>
</dbReference>
<dbReference type="GO" id="GO:0006865">
    <property type="term" value="P:amino acid transport"/>
    <property type="evidence" value="ECO:0007669"/>
    <property type="project" value="UniProtKB-KW"/>
</dbReference>
<dbReference type="Pfam" id="PF08352">
    <property type="entry name" value="oligo_HPY"/>
    <property type="match status" value="1"/>
</dbReference>
<evidence type="ECO:0000313" key="12">
    <source>
        <dbReference type="Proteomes" id="UP000295043"/>
    </source>
</evidence>
<dbReference type="Proteomes" id="UP000295043">
    <property type="component" value="Unassembled WGS sequence"/>
</dbReference>
<accession>A0A4R2BIM3</accession>
<evidence type="ECO:0000256" key="5">
    <source>
        <dbReference type="ARBA" id="ARBA00022741"/>
    </source>
</evidence>
<dbReference type="Pfam" id="PF00005">
    <property type="entry name" value="ABC_tran"/>
    <property type="match status" value="1"/>
</dbReference>
<protein>
    <submittedName>
        <fullName evidence="11">Peptide/nickel transport system ATP-binding protein/oligopeptide transport system ATP-binding protein</fullName>
    </submittedName>
</protein>
<sequence>MMNQAELLRVENLRTHFHAHDRTVKAVEGVSFSVRQGSTVCLVGESGSGKSATAFSILNLIPKSLGRIVAGKVLYQGEDLLQLSAGRLRGILGSDIAMIFQEPAAALNPVYTIGNQLMEVLRTHQRCAFRDARRQARELLDRVGIADAERRLDDYPHQLSGGMRQRAMIAIALSCRPKLLIADEPTTALDATVQSQILALLHELQQETGMAMLFITHDLSVVAEIADRVVVMYAGRVVEEGDVLQIFDMPRMPYTRGLLKARPRLQPGRSFPERLSAIRGSPPELAHLATGCSFGPRCSHAVADCARHMPELDTTDGHSVRCLRWREITDAASEPEVAA</sequence>
<dbReference type="PANTHER" id="PTHR43297">
    <property type="entry name" value="OLIGOPEPTIDE TRANSPORT ATP-BINDING PROTEIN APPD"/>
    <property type="match status" value="1"/>
</dbReference>
<keyword evidence="5" id="KW-0547">Nucleotide-binding</keyword>
<evidence type="ECO:0000256" key="4">
    <source>
        <dbReference type="ARBA" id="ARBA00022475"/>
    </source>
</evidence>
<dbReference type="Gene3D" id="3.40.50.300">
    <property type="entry name" value="P-loop containing nucleotide triphosphate hydrolases"/>
    <property type="match status" value="1"/>
</dbReference>